<dbReference type="GO" id="GO:0006283">
    <property type="term" value="P:transcription-coupled nucleotide-excision repair"/>
    <property type="evidence" value="ECO:0007669"/>
    <property type="project" value="InterPro"/>
</dbReference>
<dbReference type="InterPro" id="IPR001680">
    <property type="entry name" value="WD40_rpt"/>
</dbReference>
<dbReference type="PANTHER" id="PTHR46202">
    <property type="entry name" value="DNA EXCISION REPAIR PROTEIN ERCC-8"/>
    <property type="match status" value="1"/>
</dbReference>
<comment type="caution">
    <text evidence="2">The sequence shown here is derived from an EMBL/GenBank/DDBJ whole genome shotgun (WGS) entry which is preliminary data.</text>
</comment>
<dbReference type="GO" id="GO:0031464">
    <property type="term" value="C:Cul4A-RING E3 ubiquitin ligase complex"/>
    <property type="evidence" value="ECO:0007669"/>
    <property type="project" value="TreeGrafter"/>
</dbReference>
<dbReference type="InterPro" id="IPR042238">
    <property type="entry name" value="Rad28/ERCC8/Ckn1/ATCSA-1"/>
</dbReference>
<dbReference type="Proteomes" id="UP000078348">
    <property type="component" value="Unassembled WGS sequence"/>
</dbReference>
<accession>A0A196SK75</accession>
<dbReference type="SUPFAM" id="SSF50978">
    <property type="entry name" value="WD40 repeat-like"/>
    <property type="match status" value="1"/>
</dbReference>
<dbReference type="Gene3D" id="2.130.10.10">
    <property type="entry name" value="YVTN repeat-like/Quinoprotein amine dehydrogenase"/>
    <property type="match status" value="1"/>
</dbReference>
<name>A0A196SK75_BLAHN</name>
<dbReference type="EMBL" id="LXWW01000029">
    <property type="protein sequence ID" value="OAO17455.1"/>
    <property type="molecule type" value="Genomic_DNA"/>
</dbReference>
<dbReference type="InterPro" id="IPR036322">
    <property type="entry name" value="WD40_repeat_dom_sf"/>
</dbReference>
<organism evidence="2 3">
    <name type="scientific">Blastocystis sp. subtype 1 (strain ATCC 50177 / NandII)</name>
    <dbReference type="NCBI Taxonomy" id="478820"/>
    <lineage>
        <taxon>Eukaryota</taxon>
        <taxon>Sar</taxon>
        <taxon>Stramenopiles</taxon>
        <taxon>Bigyra</taxon>
        <taxon>Opalozoa</taxon>
        <taxon>Opalinata</taxon>
        <taxon>Blastocystidae</taxon>
        <taxon>Blastocystis</taxon>
    </lineage>
</organism>
<dbReference type="AlphaFoldDB" id="A0A196SK75"/>
<dbReference type="InterPro" id="IPR015943">
    <property type="entry name" value="WD40/YVTN_repeat-like_dom_sf"/>
</dbReference>
<dbReference type="STRING" id="478820.A0A196SK75"/>
<dbReference type="PANTHER" id="PTHR46202:SF1">
    <property type="entry name" value="DNA EXCISION REPAIR PROTEIN ERCC-8"/>
    <property type="match status" value="1"/>
</dbReference>
<evidence type="ECO:0000313" key="3">
    <source>
        <dbReference type="Proteomes" id="UP000078348"/>
    </source>
</evidence>
<dbReference type="GO" id="GO:0000109">
    <property type="term" value="C:nucleotide-excision repair complex"/>
    <property type="evidence" value="ECO:0007669"/>
    <property type="project" value="TreeGrafter"/>
</dbReference>
<feature type="repeat" description="WD" evidence="1">
    <location>
        <begin position="102"/>
        <end position="144"/>
    </location>
</feature>
<proteinExistence type="predicted"/>
<evidence type="ECO:0000256" key="1">
    <source>
        <dbReference type="PROSITE-ProRule" id="PRU00221"/>
    </source>
</evidence>
<protein>
    <submittedName>
        <fullName evidence="2">DNA excision repair protein ERCC-8</fullName>
    </submittedName>
</protein>
<dbReference type="GO" id="GO:0043161">
    <property type="term" value="P:proteasome-mediated ubiquitin-dependent protein catabolic process"/>
    <property type="evidence" value="ECO:0007669"/>
    <property type="project" value="TreeGrafter"/>
</dbReference>
<dbReference type="OrthoDB" id="361494at2759"/>
<keyword evidence="3" id="KW-1185">Reference proteome</keyword>
<sequence>MSIDDVISLKSRSWKRGGEGGRGRTLDQWSFEKQVAGLSLAQYHLDIPDKQFINCICIDPCSNQYLLSGDNMGKVRFFDLRALDDRRHSRREVVSSNSTSNPQCHRKMITSLSWYPLDTGLFISSSVDKYVNVWDANAFEIVSHMRFKSPVSDAQMPVSGSFSHKMAAVCSGIDGVTLVDLFAGTYAQTIRGTRGVGVCCCWNPQNEYELLVGDTEGRCTLFDIRKPGEKAVLGVIGEKQASEVLPVYHTSVTACQYSTDGRSIVTCAAELNPVRVVDATTLTTQDTVIEGVAPWGNVVLKPCVLGNGEKDYLCYPDGKSCVVRIIDLASGEEVNTLRGHLDAVTCCAFRHRTCEVFSGGRDGMILRYNNCGWNCNGVKRFHHAQLLDAEEDEWEE</sequence>
<reference evidence="2 3" key="1">
    <citation type="submission" date="2016-05" db="EMBL/GenBank/DDBJ databases">
        <title>Nuclear genome of Blastocystis sp. subtype 1 NandII.</title>
        <authorList>
            <person name="Gentekaki E."/>
            <person name="Curtis B."/>
            <person name="Stairs C."/>
            <person name="Eme L."/>
            <person name="Herman E."/>
            <person name="Klimes V."/>
            <person name="Arias M.C."/>
            <person name="Elias M."/>
            <person name="Hilliou F."/>
            <person name="Klute M."/>
            <person name="Malik S.-B."/>
            <person name="Pightling A."/>
            <person name="Rachubinski R."/>
            <person name="Salas D."/>
            <person name="Schlacht A."/>
            <person name="Suga H."/>
            <person name="Archibald J."/>
            <person name="Ball S.G."/>
            <person name="Clark G."/>
            <person name="Dacks J."/>
            <person name="Van Der Giezen M."/>
            <person name="Tsaousis A."/>
            <person name="Roger A."/>
        </authorList>
    </citation>
    <scope>NUCLEOTIDE SEQUENCE [LARGE SCALE GENOMIC DNA]</scope>
    <source>
        <strain evidence="3">ATCC 50177 / NandII</strain>
    </source>
</reference>
<dbReference type="Pfam" id="PF00400">
    <property type="entry name" value="WD40"/>
    <property type="match status" value="2"/>
</dbReference>
<gene>
    <name evidence="2" type="ORF">AV274_0798</name>
</gene>
<dbReference type="GO" id="GO:0000209">
    <property type="term" value="P:protein polyubiquitination"/>
    <property type="evidence" value="ECO:0007669"/>
    <property type="project" value="TreeGrafter"/>
</dbReference>
<keyword evidence="1" id="KW-0853">WD repeat</keyword>
<dbReference type="PROSITE" id="PS50082">
    <property type="entry name" value="WD_REPEATS_2"/>
    <property type="match status" value="1"/>
</dbReference>
<dbReference type="SMART" id="SM00320">
    <property type="entry name" value="WD40"/>
    <property type="match status" value="5"/>
</dbReference>
<evidence type="ECO:0000313" key="2">
    <source>
        <dbReference type="EMBL" id="OAO17455.1"/>
    </source>
</evidence>